<dbReference type="KEGG" id="pht:BLM14_07535"/>
<keyword evidence="5" id="KW-0326">Glycosidase</keyword>
<comment type="similarity">
    <text evidence="2">Belongs to the glycosyl hydrolase 3 family.</text>
</comment>
<evidence type="ECO:0000313" key="8">
    <source>
        <dbReference type="Proteomes" id="UP000232163"/>
    </source>
</evidence>
<keyword evidence="8" id="KW-1185">Reference proteome</keyword>
<comment type="catalytic activity">
    <reaction evidence="1">
        <text>Hydrolysis of terminal non-reducing N-acetyl-D-hexosamine residues in N-acetyl-beta-D-hexosaminides.</text>
        <dbReference type="EC" id="3.2.1.52"/>
    </reaction>
</comment>
<dbReference type="InterPro" id="IPR036962">
    <property type="entry name" value="Glyco_hydro_3_N_sf"/>
</dbReference>
<sequence length="339" mass="36983">MSESKAWIAGTTGLKLTPDEIAFFRDERPWGFILFARNVSEPAQIEDLCAHLRDLVGRDNALVLIDQEGGRVQRLRPPLAPDYPAGSALGALYREDEEKGLRAAWLLSRLHAFDLLKLGINVDCLPVLDVPVEGANDVIGTRAYGKHPEIVTAMGGAAAEGLLAGGMLPVIKHIPGHGRAFADTHHELPTVATPLEELAEHDFAPFRALAHLPMAMSAHVIFSAVDPKNPATTSGKVVEEIIRDYIGFDGLLMSDDVSMNALSGDYFDRTKAIFAAGLDIVLHCHGIMEQMRAVASCTPDLEGKALERATRAIAYRKEPDTSNEEELREEFQRTFEAVA</sequence>
<name>A0A2N9W1W2_9HYPH</name>
<dbReference type="Gene3D" id="3.20.20.300">
    <property type="entry name" value="Glycoside hydrolase, family 3, N-terminal domain"/>
    <property type="match status" value="1"/>
</dbReference>
<dbReference type="GO" id="GO:0005975">
    <property type="term" value="P:carbohydrate metabolic process"/>
    <property type="evidence" value="ECO:0007669"/>
    <property type="project" value="InterPro"/>
</dbReference>
<evidence type="ECO:0000259" key="6">
    <source>
        <dbReference type="Pfam" id="PF00933"/>
    </source>
</evidence>
<evidence type="ECO:0000256" key="4">
    <source>
        <dbReference type="ARBA" id="ARBA00022801"/>
    </source>
</evidence>
<dbReference type="NCBIfam" id="NF003740">
    <property type="entry name" value="PRK05337.1"/>
    <property type="match status" value="1"/>
</dbReference>
<evidence type="ECO:0000256" key="5">
    <source>
        <dbReference type="ARBA" id="ARBA00023295"/>
    </source>
</evidence>
<dbReference type="Pfam" id="PF00933">
    <property type="entry name" value="Glyco_hydro_3"/>
    <property type="match status" value="1"/>
</dbReference>
<proteinExistence type="inferred from homology"/>
<evidence type="ECO:0000256" key="2">
    <source>
        <dbReference type="ARBA" id="ARBA00005336"/>
    </source>
</evidence>
<accession>A0A2N9W1W2</accession>
<dbReference type="InterPro" id="IPR050226">
    <property type="entry name" value="NagZ_Beta-hexosaminidase"/>
</dbReference>
<evidence type="ECO:0000256" key="3">
    <source>
        <dbReference type="ARBA" id="ARBA00012663"/>
    </source>
</evidence>
<dbReference type="GO" id="GO:0004563">
    <property type="term" value="F:beta-N-acetylhexosaminidase activity"/>
    <property type="evidence" value="ECO:0007669"/>
    <property type="project" value="UniProtKB-EC"/>
</dbReference>
<organism evidence="7 8">
    <name type="scientific">Phyllobacterium zundukense</name>
    <dbReference type="NCBI Taxonomy" id="1867719"/>
    <lineage>
        <taxon>Bacteria</taxon>
        <taxon>Pseudomonadati</taxon>
        <taxon>Pseudomonadota</taxon>
        <taxon>Alphaproteobacteria</taxon>
        <taxon>Hyphomicrobiales</taxon>
        <taxon>Phyllobacteriaceae</taxon>
        <taxon>Phyllobacterium</taxon>
    </lineage>
</organism>
<evidence type="ECO:0000313" key="7">
    <source>
        <dbReference type="EMBL" id="PIO45730.1"/>
    </source>
</evidence>
<dbReference type="OrthoDB" id="9786661at2"/>
<reference evidence="8" key="1">
    <citation type="journal article" date="2017" name="Int J Environ Stud">
        <title>Does the Miocene-Pliocene relict legume Oxytropis triphylla form nitrogen-fixing nodules with a combination of bacterial strains?</title>
        <authorList>
            <person name="Safronova V."/>
            <person name="Belimov A."/>
            <person name="Sazanova A."/>
            <person name="Kuznetsova I."/>
            <person name="Popova J."/>
            <person name="Andronov E."/>
            <person name="Verkhozina A."/>
            <person name="Tikhonovich I."/>
        </authorList>
    </citation>
    <scope>NUCLEOTIDE SEQUENCE [LARGE SCALE GENOMIC DNA]</scope>
    <source>
        <strain evidence="8">Tri-38</strain>
    </source>
</reference>
<gene>
    <name evidence="7" type="ORF">B5P45_07000</name>
</gene>
<feature type="domain" description="Glycoside hydrolase family 3 N-terminal" evidence="6">
    <location>
        <begin position="31"/>
        <end position="296"/>
    </location>
</feature>
<comment type="caution">
    <text evidence="7">The sequence shown here is derived from an EMBL/GenBank/DDBJ whole genome shotgun (WGS) entry which is preliminary data.</text>
</comment>
<keyword evidence="4" id="KW-0378">Hydrolase</keyword>
<dbReference type="GO" id="GO:0009254">
    <property type="term" value="P:peptidoglycan turnover"/>
    <property type="evidence" value="ECO:0007669"/>
    <property type="project" value="TreeGrafter"/>
</dbReference>
<dbReference type="RefSeq" id="WP_099998827.1">
    <property type="nucleotide sequence ID" value="NZ_CP017940.1"/>
</dbReference>
<dbReference type="SUPFAM" id="SSF51445">
    <property type="entry name" value="(Trans)glycosidases"/>
    <property type="match status" value="1"/>
</dbReference>
<evidence type="ECO:0000256" key="1">
    <source>
        <dbReference type="ARBA" id="ARBA00001231"/>
    </source>
</evidence>
<dbReference type="AlphaFoldDB" id="A0A2N9W1W2"/>
<dbReference type="PANTHER" id="PTHR30480">
    <property type="entry name" value="BETA-HEXOSAMINIDASE-RELATED"/>
    <property type="match status" value="1"/>
</dbReference>
<protein>
    <recommendedName>
        <fullName evidence="3">beta-N-acetylhexosaminidase</fullName>
        <ecNumber evidence="3">3.2.1.52</ecNumber>
    </recommendedName>
</protein>
<dbReference type="EC" id="3.2.1.52" evidence="3"/>
<dbReference type="InterPro" id="IPR001764">
    <property type="entry name" value="Glyco_hydro_3_N"/>
</dbReference>
<dbReference type="Proteomes" id="UP000232163">
    <property type="component" value="Unassembled WGS sequence"/>
</dbReference>
<dbReference type="EMBL" id="MZMT01000017">
    <property type="protein sequence ID" value="PIO45730.1"/>
    <property type="molecule type" value="Genomic_DNA"/>
</dbReference>
<dbReference type="InterPro" id="IPR017853">
    <property type="entry name" value="GH"/>
</dbReference>
<dbReference type="PANTHER" id="PTHR30480:SF13">
    <property type="entry name" value="BETA-HEXOSAMINIDASE"/>
    <property type="match status" value="1"/>
</dbReference>